<name>A0A0F9U6W4_9ZZZZ</name>
<reference evidence="1" key="1">
    <citation type="journal article" date="2015" name="Nature">
        <title>Complex archaea that bridge the gap between prokaryotes and eukaryotes.</title>
        <authorList>
            <person name="Spang A."/>
            <person name="Saw J.H."/>
            <person name="Jorgensen S.L."/>
            <person name="Zaremba-Niedzwiedzka K."/>
            <person name="Martijn J."/>
            <person name="Lind A.E."/>
            <person name="van Eijk R."/>
            <person name="Schleper C."/>
            <person name="Guy L."/>
            <person name="Ettema T.J."/>
        </authorList>
    </citation>
    <scope>NUCLEOTIDE SEQUENCE</scope>
</reference>
<gene>
    <name evidence="1" type="ORF">LCGC14_0643590</name>
</gene>
<accession>A0A0F9U6W4</accession>
<evidence type="ECO:0000313" key="1">
    <source>
        <dbReference type="EMBL" id="KKN49383.1"/>
    </source>
</evidence>
<dbReference type="EMBL" id="LAZR01001171">
    <property type="protein sequence ID" value="KKN49383.1"/>
    <property type="molecule type" value="Genomic_DNA"/>
</dbReference>
<sequence length="451" mass="45081">MAQPTITGVTLNAGSGGSDLAVDVVDSKLWQAILVGYSTGDGTANIVMADTGLPVVAATSATWVLGAGTAEIGKLAAGTATIGAVTGTGTLAVQVDGAALTALQLIDNIVSTVDGAAGATPTGVAALAIRDDALSALTPVEGDFVGLRTDANGALWIIPSGTVTVNGSGVTQPVSGTFWQGTQPISAATLPLPSGASTSANQSTGNTSLASAVTALEILDNVVYVEDAVVPANPSGIPVMMQRDDALGGITPVENDWSHSFCSAKGALWVAVDGTVTIAAAGGTIAVTKSGTWTVQAQQNGSWSVTSTSTIAGGTATQTNPVRVALDSTAVFDDTTECVVKRKSGLAATGTTAMVAAVVDKKIRILALFLKATSATVTNVYVATATDTDVFGDATNPIPLAVDADGDNDSGFVLPWNPGGWSETSTANEALNLVLSAAQDVIYAITWIEVD</sequence>
<dbReference type="AlphaFoldDB" id="A0A0F9U6W4"/>
<organism evidence="1">
    <name type="scientific">marine sediment metagenome</name>
    <dbReference type="NCBI Taxonomy" id="412755"/>
    <lineage>
        <taxon>unclassified sequences</taxon>
        <taxon>metagenomes</taxon>
        <taxon>ecological metagenomes</taxon>
    </lineage>
</organism>
<comment type="caution">
    <text evidence="1">The sequence shown here is derived from an EMBL/GenBank/DDBJ whole genome shotgun (WGS) entry which is preliminary data.</text>
</comment>
<protein>
    <submittedName>
        <fullName evidence="1">Uncharacterized protein</fullName>
    </submittedName>
</protein>
<proteinExistence type="predicted"/>